<dbReference type="PANTHER" id="PTHR43167">
    <property type="entry name" value="PUTATIVE (AFU_ORTHOLOGUE AFUA_6G01830)-RELATED"/>
    <property type="match status" value="1"/>
</dbReference>
<sequence length="193" mass="21895">MAEKYSSNSYIPNLVILCKKLAEENNFINSCTDHFGKLLCTLVGQITHGNILEIGTGYGVGTAWIISALSSEVDLYSIDISNEQIDNVRGVIDQSNVHFICDDWKAVLDKGPFKLVFVDVKSAKQEEAELLYNLIESRGLLLIDDLTPEEYWPDEWKGRPDPVRDYWLNHPKMFANEILLTQREACIIATKIE</sequence>
<organism evidence="1 2">
    <name type="scientific">Paenibacillus azoreducens</name>
    <dbReference type="NCBI Taxonomy" id="116718"/>
    <lineage>
        <taxon>Bacteria</taxon>
        <taxon>Bacillati</taxon>
        <taxon>Bacillota</taxon>
        <taxon>Bacilli</taxon>
        <taxon>Bacillales</taxon>
        <taxon>Paenibacillaceae</taxon>
        <taxon>Paenibacillus</taxon>
    </lineage>
</organism>
<dbReference type="Gene3D" id="3.40.50.150">
    <property type="entry name" value="Vaccinia Virus protein VP39"/>
    <property type="match status" value="1"/>
</dbReference>
<reference evidence="1 2" key="1">
    <citation type="submission" date="2021-03" db="EMBL/GenBank/DDBJ databases">
        <title>Antimicrobial resistance genes in bacteria isolated from Japanese honey, and their potential for conferring macrolide and lincosamide resistance in the American foulbrood pathogen Paenibacillus larvae.</title>
        <authorList>
            <person name="Okamoto M."/>
            <person name="Kumagai M."/>
            <person name="Kanamori H."/>
            <person name="Takamatsu D."/>
        </authorList>
    </citation>
    <scope>NUCLEOTIDE SEQUENCE [LARGE SCALE GENOMIC DNA]</scope>
    <source>
        <strain evidence="1 2">J34TS1</strain>
    </source>
</reference>
<dbReference type="EMBL" id="BORT01000040">
    <property type="protein sequence ID" value="GIO50912.1"/>
    <property type="molecule type" value="Genomic_DNA"/>
</dbReference>
<dbReference type="InterPro" id="IPR029063">
    <property type="entry name" value="SAM-dependent_MTases_sf"/>
</dbReference>
<name>A0A919YGS7_9BACL</name>
<accession>A0A919YGS7</accession>
<dbReference type="Proteomes" id="UP000682811">
    <property type="component" value="Unassembled WGS sequence"/>
</dbReference>
<proteinExistence type="predicted"/>
<evidence type="ECO:0008006" key="3">
    <source>
        <dbReference type="Google" id="ProtNLM"/>
    </source>
</evidence>
<dbReference type="PANTHER" id="PTHR43167:SF1">
    <property type="entry name" value="PUTATIVE (AFU_ORTHOLOGUE AFUA_6G01830)-RELATED"/>
    <property type="match status" value="1"/>
</dbReference>
<comment type="caution">
    <text evidence="1">The sequence shown here is derived from an EMBL/GenBank/DDBJ whole genome shotgun (WGS) entry which is preliminary data.</text>
</comment>
<evidence type="ECO:0000313" key="2">
    <source>
        <dbReference type="Proteomes" id="UP000682811"/>
    </source>
</evidence>
<protein>
    <recommendedName>
        <fullName evidence="3">Methyltransferase domain-containing protein</fullName>
    </recommendedName>
</protein>
<dbReference type="RefSeq" id="WP_212980999.1">
    <property type="nucleotide sequence ID" value="NZ_AP025343.1"/>
</dbReference>
<dbReference type="CDD" id="cd02440">
    <property type="entry name" value="AdoMet_MTases"/>
    <property type="match status" value="1"/>
</dbReference>
<dbReference type="AlphaFoldDB" id="A0A919YGS7"/>
<evidence type="ECO:0000313" key="1">
    <source>
        <dbReference type="EMBL" id="GIO50912.1"/>
    </source>
</evidence>
<dbReference type="SUPFAM" id="SSF53335">
    <property type="entry name" value="S-adenosyl-L-methionine-dependent methyltransferases"/>
    <property type="match status" value="1"/>
</dbReference>
<keyword evidence="2" id="KW-1185">Reference proteome</keyword>
<dbReference type="Pfam" id="PF13578">
    <property type="entry name" value="Methyltransf_24"/>
    <property type="match status" value="1"/>
</dbReference>
<gene>
    <name evidence="1" type="ORF">J34TS1_56770</name>
</gene>